<reference evidence="3" key="1">
    <citation type="submission" date="2023-06" db="EMBL/GenBank/DDBJ databases">
        <title>Genome-scale phylogeny and comparative genomics of the fungal order Sordariales.</title>
        <authorList>
            <consortium name="Lawrence Berkeley National Laboratory"/>
            <person name="Hensen N."/>
            <person name="Bonometti L."/>
            <person name="Westerberg I."/>
            <person name="Brannstrom I.O."/>
            <person name="Guillou S."/>
            <person name="Cros-Aarteil S."/>
            <person name="Calhoun S."/>
            <person name="Haridas S."/>
            <person name="Kuo A."/>
            <person name="Mondo S."/>
            <person name="Pangilinan J."/>
            <person name="Riley R."/>
            <person name="Labutti K."/>
            <person name="Andreopoulos B."/>
            <person name="Lipzen A."/>
            <person name="Chen C."/>
            <person name="Yanf M."/>
            <person name="Daum C."/>
            <person name="Ng V."/>
            <person name="Clum A."/>
            <person name="Steindorff A."/>
            <person name="Ohm R."/>
            <person name="Martin F."/>
            <person name="Silar P."/>
            <person name="Natvig D."/>
            <person name="Lalanne C."/>
            <person name="Gautier V."/>
            <person name="Ament-Velasquez S.L."/>
            <person name="Kruys A."/>
            <person name="Hutchinson M.I."/>
            <person name="Powell A.J."/>
            <person name="Barry K."/>
            <person name="Miller A.N."/>
            <person name="Grigoriev I.V."/>
            <person name="Debuchy R."/>
            <person name="Gladieux P."/>
            <person name="Thoren M.H."/>
            <person name="Johannesson H."/>
        </authorList>
    </citation>
    <scope>NUCLEOTIDE SEQUENCE</scope>
    <source>
        <strain evidence="3">CBS 540.89</strain>
    </source>
</reference>
<feature type="compositionally biased region" description="Polar residues" evidence="1">
    <location>
        <begin position="248"/>
        <end position="257"/>
    </location>
</feature>
<name>A0AA39ZVD2_9PEZI</name>
<dbReference type="EMBL" id="JAUKTV010000021">
    <property type="protein sequence ID" value="KAK0704199.1"/>
    <property type="molecule type" value="Genomic_DNA"/>
</dbReference>
<dbReference type="AlphaFoldDB" id="A0AA39ZVD2"/>
<feature type="region of interest" description="Disordered" evidence="1">
    <location>
        <begin position="160"/>
        <end position="278"/>
    </location>
</feature>
<keyword evidence="4" id="KW-1185">Reference proteome</keyword>
<evidence type="ECO:0000313" key="4">
    <source>
        <dbReference type="Proteomes" id="UP001172159"/>
    </source>
</evidence>
<feature type="compositionally biased region" description="Acidic residues" evidence="1">
    <location>
        <begin position="208"/>
        <end position="223"/>
    </location>
</feature>
<sequence length="278" mass="30975">MLGQQLQTHYQGLIDMANQTIATVQEKQRDASRSFTPIIQDQMRPAYLACEAEAGPGQYKRMKTIMINHVTQYREAMFRAATSNVQQMLDAMCKEVRQQLEEAIAEKHGSIMRDYLAVLIGAEAAQTKGLPRMERLLRAEMVPLLEVVDDAFKVIYEKPPAKPEPAQSEPAEQPPERAASESTWTMSVKNEDVPAALAAQEDSHAEPDDPSDELNDDQDDNQEMQDAPPAEEPAEEQVDEDEKPSLQELEQQGSNLVQADPGATVADDRMFIKPEPGV</sequence>
<protein>
    <recommendedName>
        <fullName evidence="2">DUF7605 domain-containing protein</fullName>
    </recommendedName>
</protein>
<organism evidence="3 4">
    <name type="scientific">Apiosordaria backusii</name>
    <dbReference type="NCBI Taxonomy" id="314023"/>
    <lineage>
        <taxon>Eukaryota</taxon>
        <taxon>Fungi</taxon>
        <taxon>Dikarya</taxon>
        <taxon>Ascomycota</taxon>
        <taxon>Pezizomycotina</taxon>
        <taxon>Sordariomycetes</taxon>
        <taxon>Sordariomycetidae</taxon>
        <taxon>Sordariales</taxon>
        <taxon>Lasiosphaeriaceae</taxon>
        <taxon>Apiosordaria</taxon>
    </lineage>
</organism>
<dbReference type="PANTHER" id="PTHR36681:SF3">
    <property type="entry name" value="NUCLEAR GTPASE, GERMINAL CENTER-ASSOCIATED, TANDEM DUPLICATE 3"/>
    <property type="match status" value="1"/>
</dbReference>
<evidence type="ECO:0000313" key="3">
    <source>
        <dbReference type="EMBL" id="KAK0704199.1"/>
    </source>
</evidence>
<proteinExistence type="predicted"/>
<feature type="domain" description="DUF7605" evidence="2">
    <location>
        <begin position="17"/>
        <end position="72"/>
    </location>
</feature>
<accession>A0AA39ZVD2</accession>
<evidence type="ECO:0000256" key="1">
    <source>
        <dbReference type="SAM" id="MobiDB-lite"/>
    </source>
</evidence>
<dbReference type="Proteomes" id="UP001172159">
    <property type="component" value="Unassembled WGS sequence"/>
</dbReference>
<feature type="compositionally biased region" description="Low complexity" evidence="1">
    <location>
        <begin position="164"/>
        <end position="173"/>
    </location>
</feature>
<dbReference type="Pfam" id="PF24564">
    <property type="entry name" value="DUF7605"/>
    <property type="match status" value="1"/>
</dbReference>
<gene>
    <name evidence="3" type="ORF">B0T21DRAFT_353156</name>
</gene>
<dbReference type="InterPro" id="IPR056024">
    <property type="entry name" value="DUF7605"/>
</dbReference>
<evidence type="ECO:0000259" key="2">
    <source>
        <dbReference type="Pfam" id="PF24564"/>
    </source>
</evidence>
<comment type="caution">
    <text evidence="3">The sequence shown here is derived from an EMBL/GenBank/DDBJ whole genome shotgun (WGS) entry which is preliminary data.</text>
</comment>
<feature type="compositionally biased region" description="Acidic residues" evidence="1">
    <location>
        <begin position="232"/>
        <end position="242"/>
    </location>
</feature>
<dbReference type="PANTHER" id="PTHR36681">
    <property type="entry name" value="NUCLEAR GTPASE, GERMINAL CENTER-ASSOCIATED, TANDEM DUPLICATE 3"/>
    <property type="match status" value="1"/>
</dbReference>